<feature type="transmembrane region" description="Helical" evidence="1">
    <location>
        <begin position="117"/>
        <end position="136"/>
    </location>
</feature>
<evidence type="ECO:0000259" key="2">
    <source>
        <dbReference type="Pfam" id="PF04773"/>
    </source>
</evidence>
<gene>
    <name evidence="3" type="ORF">ABB27_03875</name>
</gene>
<keyword evidence="1" id="KW-0472">Membrane</keyword>
<accession>A0A0R0CZ02</accession>
<dbReference type="PIRSF" id="PIRSF018266">
    <property type="entry name" value="FecR"/>
    <property type="match status" value="1"/>
</dbReference>
<dbReference type="Gene3D" id="2.60.120.1440">
    <property type="match status" value="1"/>
</dbReference>
<sequence length="375" mass="40682">MNIYRTSPQQSRERAAREAAEWLQVMAGTPSEVDRAGFAAWVAHSPLHLEELLMAQLVERELASSAALQRFDLEAVLAQATATDNVVPLHDALAAMTVPKSQAGAPAVRWNRRRRGCALAAGIAACALLAGSWTLLQPEVPVYQYASAVGEQRSIALADGSMVSLAPASYIAVRFSAGVRDIELRDGEATFDVAHDASRPFRVHAGDNTVQAVGTRFTVNRLPSGTLVAVSEGKVKVTANGSWLESLWRDDASTLEAGKATVESLGRPAALSAGEQARIPQGQQAMLRMPLEAPNEPVDGKRRLSFRNDTLADIISEFNRYNPRPIVVTDPLIREQRYSGVFYADDADSFLQFLECCSQLQVSRQADRNVVGGRQ</sequence>
<evidence type="ECO:0000313" key="3">
    <source>
        <dbReference type="EMBL" id="KRG71390.1"/>
    </source>
</evidence>
<dbReference type="PANTHER" id="PTHR30273:SF2">
    <property type="entry name" value="PROTEIN FECR"/>
    <property type="match status" value="1"/>
</dbReference>
<dbReference type="Gene3D" id="3.55.50.30">
    <property type="match status" value="1"/>
</dbReference>
<keyword evidence="1" id="KW-1133">Transmembrane helix</keyword>
<name>A0A0R0CZ02_9GAMM</name>
<keyword evidence="1" id="KW-0812">Transmembrane</keyword>
<dbReference type="GO" id="GO:0016989">
    <property type="term" value="F:sigma factor antagonist activity"/>
    <property type="evidence" value="ECO:0007669"/>
    <property type="project" value="TreeGrafter"/>
</dbReference>
<dbReference type="AlphaFoldDB" id="A0A0R0CZ02"/>
<dbReference type="EMBL" id="LDJJ01000009">
    <property type="protein sequence ID" value="KRG71390.1"/>
    <property type="molecule type" value="Genomic_DNA"/>
</dbReference>
<feature type="domain" description="FecR protein" evidence="2">
    <location>
        <begin position="145"/>
        <end position="236"/>
    </location>
</feature>
<dbReference type="RefSeq" id="WP_057626903.1">
    <property type="nucleotide sequence ID" value="NZ_LDJJ01000009.1"/>
</dbReference>
<dbReference type="PANTHER" id="PTHR30273">
    <property type="entry name" value="PERIPLASMIC SIGNAL SENSOR AND SIGMA FACTOR ACTIVATOR FECR-RELATED"/>
    <property type="match status" value="1"/>
</dbReference>
<dbReference type="Proteomes" id="UP000051863">
    <property type="component" value="Unassembled WGS sequence"/>
</dbReference>
<evidence type="ECO:0000256" key="1">
    <source>
        <dbReference type="SAM" id="Phobius"/>
    </source>
</evidence>
<evidence type="ECO:0000313" key="4">
    <source>
        <dbReference type="Proteomes" id="UP000051863"/>
    </source>
</evidence>
<dbReference type="InterPro" id="IPR006860">
    <property type="entry name" value="FecR"/>
</dbReference>
<reference evidence="3 4" key="1">
    <citation type="submission" date="2015-05" db="EMBL/GenBank/DDBJ databases">
        <title>Genome sequencing and analysis of members of genus Stenotrophomonas.</title>
        <authorList>
            <person name="Patil P.P."/>
            <person name="Midha S."/>
            <person name="Patil P.B."/>
        </authorList>
    </citation>
    <scope>NUCLEOTIDE SEQUENCE [LARGE SCALE GENOMIC DNA]</scope>
    <source>
        <strain evidence="3 4">DSM 18941</strain>
    </source>
</reference>
<dbReference type="PATRIC" id="fig|405446.3.peg.3921"/>
<dbReference type="Pfam" id="PF04773">
    <property type="entry name" value="FecR"/>
    <property type="match status" value="1"/>
</dbReference>
<protein>
    <recommendedName>
        <fullName evidence="2">FecR protein domain-containing protein</fullName>
    </recommendedName>
</protein>
<organism evidence="3 4">
    <name type="scientific">Stenotrophomonas terrae</name>
    <dbReference type="NCBI Taxonomy" id="405446"/>
    <lineage>
        <taxon>Bacteria</taxon>
        <taxon>Pseudomonadati</taxon>
        <taxon>Pseudomonadota</taxon>
        <taxon>Gammaproteobacteria</taxon>
        <taxon>Lysobacterales</taxon>
        <taxon>Lysobacteraceae</taxon>
        <taxon>Stenotrophomonas</taxon>
    </lineage>
</organism>
<comment type="caution">
    <text evidence="3">The sequence shown here is derived from an EMBL/GenBank/DDBJ whole genome shotgun (WGS) entry which is preliminary data.</text>
</comment>
<dbReference type="InterPro" id="IPR012373">
    <property type="entry name" value="Ferrdict_sens_TM"/>
</dbReference>
<proteinExistence type="predicted"/>
<keyword evidence="4" id="KW-1185">Reference proteome</keyword>
<dbReference type="OrthoDB" id="9771237at2"/>